<dbReference type="Gene3D" id="3.30.800.10">
    <property type="entry name" value="Phosphatidylinositol Phosphate Kinase II Beta"/>
    <property type="match status" value="1"/>
</dbReference>
<organism evidence="4 5">
    <name type="scientific">Byssochlamys spectabilis (strain No. 5 / NBRC 109023)</name>
    <name type="common">Paecilomyces variotii</name>
    <dbReference type="NCBI Taxonomy" id="1356009"/>
    <lineage>
        <taxon>Eukaryota</taxon>
        <taxon>Fungi</taxon>
        <taxon>Dikarya</taxon>
        <taxon>Ascomycota</taxon>
        <taxon>Pezizomycotina</taxon>
        <taxon>Eurotiomycetes</taxon>
        <taxon>Eurotiomycetidae</taxon>
        <taxon>Eurotiales</taxon>
        <taxon>Thermoascaceae</taxon>
        <taxon>Paecilomyces</taxon>
    </lineage>
</organism>
<evidence type="ECO:0000313" key="5">
    <source>
        <dbReference type="Proteomes" id="UP000018001"/>
    </source>
</evidence>
<keyword evidence="2" id="KW-0812">Transmembrane</keyword>
<dbReference type="HOGENOM" id="CLU_052383_0_0_1"/>
<keyword evidence="1" id="KW-0067">ATP-binding</keyword>
<dbReference type="PANTHER" id="PTHR23086">
    <property type="entry name" value="PHOSPHATIDYLINOSITOL-4-PHOSPHATE 5-KINASE"/>
    <property type="match status" value="1"/>
</dbReference>
<dbReference type="InterPro" id="IPR027484">
    <property type="entry name" value="PInositol-4-P-5-kinase_N"/>
</dbReference>
<dbReference type="eggNOG" id="ENOG502S39H">
    <property type="taxonomic scope" value="Eukaryota"/>
</dbReference>
<dbReference type="SUPFAM" id="SSF56104">
    <property type="entry name" value="SAICAR synthase-like"/>
    <property type="match status" value="1"/>
</dbReference>
<dbReference type="InParanoid" id="V5I0V0"/>
<dbReference type="EMBL" id="BAUL01000155">
    <property type="protein sequence ID" value="GAD96180.1"/>
    <property type="molecule type" value="Genomic_DNA"/>
</dbReference>
<dbReference type="SMART" id="SM00330">
    <property type="entry name" value="PIPKc"/>
    <property type="match status" value="1"/>
</dbReference>
<sequence>MGSKRYNSISRSIQLAQFRDPNQLKKSILSYILAFFTLFRIRLIRFGDELFRRLRQNTWDIDEEEYKYSFLHQKGSKSLEPMGDLGYSGSTFFRTSNSKFLIKSLPRHFEHSFFRNDLFLPYYEYMSSHPESLLVRITDFLMSPYPTLGSLLGISPSYHVIMENVLCGRTEDPAKDQWETYDLKPTDYFYPERDLLPQLTSEETMSKLVDTFEDKIRITRAQYEELKRTVSRDTAFLQSCNVVDYSLFLVRFPASSEPPVVGGRRSQWRVGVPSADGKWKYRAVLLDFFWAKHKLRAQAMTGMVQTFNVVGRKGPMTITTTAEEYQQKFMAMVDGLVQLQGEVQPSSSTLI</sequence>
<dbReference type="GO" id="GO:0046854">
    <property type="term" value="P:phosphatidylinositol phosphate biosynthetic process"/>
    <property type="evidence" value="ECO:0007669"/>
    <property type="project" value="TreeGrafter"/>
</dbReference>
<feature type="transmembrane region" description="Helical" evidence="2">
    <location>
        <begin position="28"/>
        <end position="45"/>
    </location>
</feature>
<keyword evidence="5" id="KW-1185">Reference proteome</keyword>
<keyword evidence="2" id="KW-0472">Membrane</keyword>
<dbReference type="PROSITE" id="PS51455">
    <property type="entry name" value="PIPK"/>
    <property type="match status" value="1"/>
</dbReference>
<evidence type="ECO:0000259" key="3">
    <source>
        <dbReference type="PROSITE" id="PS51455"/>
    </source>
</evidence>
<name>V5I0V0_BYSSN</name>
<keyword evidence="1" id="KW-0808">Transferase</keyword>
<keyword evidence="2" id="KW-1133">Transmembrane helix</keyword>
<reference evidence="5" key="1">
    <citation type="journal article" date="2014" name="Genome Announc.">
        <title>Draft genome sequence of the formaldehyde-resistant fungus Byssochlamys spectabilis No. 5 (anamorph Paecilomyces variotii No. 5) (NBRC109023).</title>
        <authorList>
            <person name="Oka T."/>
            <person name="Ekino K."/>
            <person name="Fukuda K."/>
            <person name="Nomura Y."/>
        </authorList>
    </citation>
    <scope>NUCLEOTIDE SEQUENCE [LARGE SCALE GENOMIC DNA]</scope>
    <source>
        <strain evidence="5">No. 5 / NBRC 109023</strain>
    </source>
</reference>
<proteinExistence type="predicted"/>
<dbReference type="AlphaFoldDB" id="V5I0V0"/>
<dbReference type="Pfam" id="PF01504">
    <property type="entry name" value="PIP5K"/>
    <property type="match status" value="1"/>
</dbReference>
<dbReference type="GO" id="GO:0005524">
    <property type="term" value="F:ATP binding"/>
    <property type="evidence" value="ECO:0007669"/>
    <property type="project" value="UniProtKB-UniRule"/>
</dbReference>
<keyword evidence="1" id="KW-0547">Nucleotide-binding</keyword>
<comment type="caution">
    <text evidence="4">The sequence shown here is derived from an EMBL/GenBank/DDBJ whole genome shotgun (WGS) entry which is preliminary data.</text>
</comment>
<evidence type="ECO:0000256" key="1">
    <source>
        <dbReference type="PROSITE-ProRule" id="PRU00781"/>
    </source>
</evidence>
<gene>
    <name evidence="4" type="ORF">PVAR5_4830</name>
</gene>
<accession>V5I0V0</accession>
<keyword evidence="1" id="KW-0418">Kinase</keyword>
<dbReference type="InterPro" id="IPR002498">
    <property type="entry name" value="PInositol-4-P-4/5-kinase_core"/>
</dbReference>
<evidence type="ECO:0000313" key="4">
    <source>
        <dbReference type="EMBL" id="GAD96180.1"/>
    </source>
</evidence>
<dbReference type="GO" id="GO:0005886">
    <property type="term" value="C:plasma membrane"/>
    <property type="evidence" value="ECO:0007669"/>
    <property type="project" value="TreeGrafter"/>
</dbReference>
<dbReference type="InterPro" id="IPR023610">
    <property type="entry name" value="PInositol-4/5-P-5/4-kinase"/>
</dbReference>
<evidence type="ECO:0000256" key="2">
    <source>
        <dbReference type="SAM" id="Phobius"/>
    </source>
</evidence>
<dbReference type="Proteomes" id="UP000018001">
    <property type="component" value="Unassembled WGS sequence"/>
</dbReference>
<feature type="domain" description="PIPK" evidence="3">
    <location>
        <begin position="1"/>
        <end position="337"/>
    </location>
</feature>
<dbReference type="Gene3D" id="3.30.810.10">
    <property type="entry name" value="2-Layer Sandwich"/>
    <property type="match status" value="1"/>
</dbReference>
<dbReference type="PANTHER" id="PTHR23086:SF126">
    <property type="entry name" value="PIPK DOMAIN-CONTAINING PROTEIN"/>
    <property type="match status" value="1"/>
</dbReference>
<dbReference type="GO" id="GO:0016308">
    <property type="term" value="F:1-phosphatidylinositol-4-phosphate 5-kinase activity"/>
    <property type="evidence" value="ECO:0007669"/>
    <property type="project" value="TreeGrafter"/>
</dbReference>
<protein>
    <recommendedName>
        <fullName evidence="3">PIPK domain-containing protein</fullName>
    </recommendedName>
</protein>
<dbReference type="InterPro" id="IPR027483">
    <property type="entry name" value="PInositol-4-P-4/5-kinase_C_sf"/>
</dbReference>
<dbReference type="OrthoDB" id="70770at2759"/>